<keyword evidence="5" id="KW-1003">Cell membrane</keyword>
<feature type="transmembrane region" description="Helical" evidence="5">
    <location>
        <begin position="249"/>
        <end position="272"/>
    </location>
</feature>
<keyword evidence="4 5" id="KW-0472">Membrane</keyword>
<name>A0ABU7M2J5_9PROT</name>
<keyword evidence="5" id="KW-0653">Protein transport</keyword>
<keyword evidence="5" id="KW-0811">Translocation</keyword>
<feature type="transmembrane region" description="Helical" evidence="5">
    <location>
        <begin position="225"/>
        <end position="243"/>
    </location>
</feature>
<organism evidence="7 8">
    <name type="scientific">Hyphobacterium marinum</name>
    <dbReference type="NCBI Taxonomy" id="3116574"/>
    <lineage>
        <taxon>Bacteria</taxon>
        <taxon>Pseudomonadati</taxon>
        <taxon>Pseudomonadota</taxon>
        <taxon>Alphaproteobacteria</taxon>
        <taxon>Maricaulales</taxon>
        <taxon>Maricaulaceae</taxon>
        <taxon>Hyphobacterium</taxon>
    </lineage>
</organism>
<feature type="region of interest" description="Disordered" evidence="6">
    <location>
        <begin position="1"/>
        <end position="24"/>
    </location>
</feature>
<dbReference type="Pfam" id="PF00902">
    <property type="entry name" value="TatC"/>
    <property type="match status" value="1"/>
</dbReference>
<dbReference type="PANTHER" id="PTHR30371:SF0">
    <property type="entry name" value="SEC-INDEPENDENT PROTEIN TRANSLOCASE PROTEIN TATC, CHLOROPLASTIC-RELATED"/>
    <property type="match status" value="1"/>
</dbReference>
<dbReference type="EMBL" id="JAZDRO010000007">
    <property type="protein sequence ID" value="MEE2567625.1"/>
    <property type="molecule type" value="Genomic_DNA"/>
</dbReference>
<keyword evidence="2 5" id="KW-0812">Transmembrane</keyword>
<dbReference type="Proteomes" id="UP001310692">
    <property type="component" value="Unassembled WGS sequence"/>
</dbReference>
<evidence type="ECO:0000256" key="3">
    <source>
        <dbReference type="ARBA" id="ARBA00022989"/>
    </source>
</evidence>
<feature type="transmembrane region" description="Helical" evidence="5">
    <location>
        <begin position="137"/>
        <end position="159"/>
    </location>
</feature>
<accession>A0ABU7M2J5</accession>
<dbReference type="PANTHER" id="PTHR30371">
    <property type="entry name" value="SEC-INDEPENDENT PROTEIN TRANSLOCASE PROTEIN TATC"/>
    <property type="match status" value="1"/>
</dbReference>
<feature type="transmembrane region" description="Helical" evidence="5">
    <location>
        <begin position="104"/>
        <end position="125"/>
    </location>
</feature>
<evidence type="ECO:0000256" key="1">
    <source>
        <dbReference type="ARBA" id="ARBA00004141"/>
    </source>
</evidence>
<dbReference type="InterPro" id="IPR002033">
    <property type="entry name" value="TatC"/>
</dbReference>
<keyword evidence="5" id="KW-0813">Transport</keyword>
<evidence type="ECO:0000256" key="5">
    <source>
        <dbReference type="HAMAP-Rule" id="MF_00902"/>
    </source>
</evidence>
<comment type="subcellular location">
    <subcellularLocation>
        <location evidence="5">Cell membrane</location>
        <topology evidence="5">Multi-pass membrane protein</topology>
    </subcellularLocation>
    <subcellularLocation>
        <location evidence="1">Membrane</location>
        <topology evidence="1">Multi-pass membrane protein</topology>
    </subcellularLocation>
</comment>
<keyword evidence="3 5" id="KW-1133">Transmembrane helix</keyword>
<feature type="transmembrane region" description="Helical" evidence="5">
    <location>
        <begin position="190"/>
        <end position="213"/>
    </location>
</feature>
<dbReference type="HAMAP" id="MF_00902">
    <property type="entry name" value="TatC"/>
    <property type="match status" value="1"/>
</dbReference>
<reference evidence="7 8" key="1">
    <citation type="submission" date="2024-01" db="EMBL/GenBank/DDBJ databases">
        <title>Hyphobacterium bacterium isolated from marine sediment.</title>
        <authorList>
            <person name="Zhao S."/>
        </authorList>
    </citation>
    <scope>NUCLEOTIDE SEQUENCE [LARGE SCALE GENOMIC DNA]</scope>
    <source>
        <strain evidence="7 8">Y60-23</strain>
    </source>
</reference>
<feature type="transmembrane region" description="Helical" evidence="5">
    <location>
        <begin position="44"/>
        <end position="62"/>
    </location>
</feature>
<keyword evidence="8" id="KW-1185">Reference proteome</keyword>
<protein>
    <recommendedName>
        <fullName evidence="5">Sec-independent protein translocase protein TatC</fullName>
    </recommendedName>
</protein>
<evidence type="ECO:0000256" key="6">
    <source>
        <dbReference type="SAM" id="MobiDB-lite"/>
    </source>
</evidence>
<sequence>MSETSKPHSKPLAKPISKPEAEGDEVEASRAPLLDHLKELRRRLIWAVASILVGFIICFIFAEQIYNFLLVPFENAAARVRTGDLQLELIYTAPLEFFFVKVKLALFGGIILAFPMIVFQLYAFVAPGLYRNERGAFAPFLVAAPVLFAAGASFVYYFVLPFVMRFALNQEQTGGDGVATIQLLTRVSDYLNLVTTMILAFGISFQLPVLLMLLAKAGIVRAKQLIGFWKYALVGIFAFAAFVTPPDPISQIILGSALMGLYGLSIWGVMLVQRKPEEESEDTGKA</sequence>
<comment type="subunit">
    <text evidence="5">The Tat system comprises two distinct complexes: a TatABC complex, containing multiple copies of TatA, TatB and TatC subunits, and a separate TatA complex, containing only TatA subunits. Substrates initially bind to the TatABC complex, which probably triggers association of the separate TatA complex to form the active translocon.</text>
</comment>
<dbReference type="PRINTS" id="PR01840">
    <property type="entry name" value="TATCFAMILY"/>
</dbReference>
<gene>
    <name evidence="5 7" type="primary">tatC</name>
    <name evidence="7" type="ORF">V0U35_13150</name>
</gene>
<evidence type="ECO:0000256" key="2">
    <source>
        <dbReference type="ARBA" id="ARBA00022692"/>
    </source>
</evidence>
<comment type="function">
    <text evidence="5">Part of the twin-arginine translocation (Tat) system that transports large folded proteins containing a characteristic twin-arginine motif in their signal peptide across membranes. Together with TatB, TatC is part of a receptor directly interacting with Tat signal peptides.</text>
</comment>
<comment type="similarity">
    <text evidence="5">Belongs to the TatC family.</text>
</comment>
<evidence type="ECO:0000313" key="8">
    <source>
        <dbReference type="Proteomes" id="UP001310692"/>
    </source>
</evidence>
<evidence type="ECO:0000256" key="4">
    <source>
        <dbReference type="ARBA" id="ARBA00023136"/>
    </source>
</evidence>
<comment type="caution">
    <text evidence="7">The sequence shown here is derived from an EMBL/GenBank/DDBJ whole genome shotgun (WGS) entry which is preliminary data.</text>
</comment>
<dbReference type="RefSeq" id="WP_330197194.1">
    <property type="nucleotide sequence ID" value="NZ_JAZDRO010000007.1"/>
</dbReference>
<dbReference type="NCBIfam" id="TIGR00945">
    <property type="entry name" value="tatC"/>
    <property type="match status" value="1"/>
</dbReference>
<proteinExistence type="inferred from homology"/>
<evidence type="ECO:0000313" key="7">
    <source>
        <dbReference type="EMBL" id="MEE2567625.1"/>
    </source>
</evidence>